<gene>
    <name evidence="2" type="ORF">TSAR_014512</name>
</gene>
<comment type="caution">
    <text evidence="2">The sequence shown here is derived from an EMBL/GenBank/DDBJ whole genome shotgun (WGS) entry which is preliminary data.</text>
</comment>
<proteinExistence type="predicted"/>
<evidence type="ECO:0000313" key="3">
    <source>
        <dbReference type="Proteomes" id="UP000215335"/>
    </source>
</evidence>
<dbReference type="Proteomes" id="UP000215335">
    <property type="component" value="Unassembled WGS sequence"/>
</dbReference>
<reference evidence="2 3" key="1">
    <citation type="journal article" date="2017" name="Curr. Biol.">
        <title>The Evolution of Venom by Co-option of Single-Copy Genes.</title>
        <authorList>
            <person name="Martinson E.O."/>
            <person name="Mrinalini"/>
            <person name="Kelkar Y.D."/>
            <person name="Chang C.H."/>
            <person name="Werren J.H."/>
        </authorList>
    </citation>
    <scope>NUCLEOTIDE SEQUENCE [LARGE SCALE GENOMIC DNA]</scope>
    <source>
        <strain evidence="2 3">Alberta</strain>
        <tissue evidence="2">Whole body</tissue>
    </source>
</reference>
<protein>
    <submittedName>
        <fullName evidence="2">Uncharacterized protein</fullName>
    </submittedName>
</protein>
<name>A0A232F0L3_9HYME</name>
<evidence type="ECO:0000256" key="1">
    <source>
        <dbReference type="SAM" id="MobiDB-lite"/>
    </source>
</evidence>
<sequence>MPGHGGFQQQTESSNGHYPCASSGSGGIFGGILGGLKENLHGCKNQPNNGVNNGHDAIKDSVDKAVNSVKEAGEKVVEAGKDVVEAGWKIGQSLPGIVKHLSKDQDSKKHGSLFPSLWGHKY</sequence>
<dbReference type="AlphaFoldDB" id="A0A232F0L3"/>
<dbReference type="EMBL" id="NNAY01001376">
    <property type="protein sequence ID" value="OXU24191.1"/>
    <property type="molecule type" value="Genomic_DNA"/>
</dbReference>
<evidence type="ECO:0000313" key="2">
    <source>
        <dbReference type="EMBL" id="OXU24191.1"/>
    </source>
</evidence>
<keyword evidence="3" id="KW-1185">Reference proteome</keyword>
<accession>A0A232F0L3</accession>
<feature type="compositionally biased region" description="Polar residues" evidence="1">
    <location>
        <begin position="7"/>
        <end position="16"/>
    </location>
</feature>
<organism evidence="2 3">
    <name type="scientific">Trichomalopsis sarcophagae</name>
    <dbReference type="NCBI Taxonomy" id="543379"/>
    <lineage>
        <taxon>Eukaryota</taxon>
        <taxon>Metazoa</taxon>
        <taxon>Ecdysozoa</taxon>
        <taxon>Arthropoda</taxon>
        <taxon>Hexapoda</taxon>
        <taxon>Insecta</taxon>
        <taxon>Pterygota</taxon>
        <taxon>Neoptera</taxon>
        <taxon>Endopterygota</taxon>
        <taxon>Hymenoptera</taxon>
        <taxon>Apocrita</taxon>
        <taxon>Proctotrupomorpha</taxon>
        <taxon>Chalcidoidea</taxon>
        <taxon>Pteromalidae</taxon>
        <taxon>Pteromalinae</taxon>
        <taxon>Trichomalopsis</taxon>
    </lineage>
</organism>
<feature type="region of interest" description="Disordered" evidence="1">
    <location>
        <begin position="1"/>
        <end position="20"/>
    </location>
</feature>